<evidence type="ECO:0000313" key="2">
    <source>
        <dbReference type="EMBL" id="OJG08891.1"/>
    </source>
</evidence>
<keyword evidence="1" id="KW-0812">Transmembrane</keyword>
<name>A0A1L8QMZ8_9ENTE</name>
<evidence type="ECO:0000313" key="3">
    <source>
        <dbReference type="Proteomes" id="UP000182149"/>
    </source>
</evidence>
<feature type="transmembrane region" description="Helical" evidence="1">
    <location>
        <begin position="25"/>
        <end position="42"/>
    </location>
</feature>
<gene>
    <name evidence="2" type="ORF">RU93_GL001335</name>
</gene>
<evidence type="ECO:0000256" key="1">
    <source>
        <dbReference type="SAM" id="Phobius"/>
    </source>
</evidence>
<dbReference type="AlphaFoldDB" id="A0A1L8QMZ8"/>
<dbReference type="Proteomes" id="UP000182149">
    <property type="component" value="Unassembled WGS sequence"/>
</dbReference>
<sequence>MELIIILAVVALLFRFIIKAGSFVIKVLAFGLLIIALWYFRYEIVDQLDQLSRTFSVNHWVSRFFRFIEDSWRNVSQWLSSLF</sequence>
<organism evidence="2 3">
    <name type="scientific">Enterococcus aquimarinus</name>
    <dbReference type="NCBI Taxonomy" id="328396"/>
    <lineage>
        <taxon>Bacteria</taxon>
        <taxon>Bacillati</taxon>
        <taxon>Bacillota</taxon>
        <taxon>Bacilli</taxon>
        <taxon>Lactobacillales</taxon>
        <taxon>Enterococcaceae</taxon>
        <taxon>Enterococcus</taxon>
    </lineage>
</organism>
<dbReference type="EMBL" id="JXKD01000026">
    <property type="protein sequence ID" value="OJG08891.1"/>
    <property type="molecule type" value="Genomic_DNA"/>
</dbReference>
<keyword evidence="1" id="KW-1133">Transmembrane helix</keyword>
<keyword evidence="3" id="KW-1185">Reference proteome</keyword>
<accession>A0A1L8QMZ8</accession>
<keyword evidence="1" id="KW-0472">Membrane</keyword>
<dbReference type="STRING" id="328396.RU93_GL001335"/>
<dbReference type="RefSeq" id="WP_071875769.1">
    <property type="nucleotide sequence ID" value="NZ_JBHSHF010000001.1"/>
</dbReference>
<protein>
    <submittedName>
        <fullName evidence="2">Uncharacterized protein</fullName>
    </submittedName>
</protein>
<reference evidence="2 3" key="1">
    <citation type="submission" date="2014-12" db="EMBL/GenBank/DDBJ databases">
        <title>Draft genome sequences of 29 type strains of Enterococci.</title>
        <authorList>
            <person name="Zhong Z."/>
            <person name="Sun Z."/>
            <person name="Liu W."/>
            <person name="Zhang W."/>
            <person name="Zhang H."/>
        </authorList>
    </citation>
    <scope>NUCLEOTIDE SEQUENCE [LARGE SCALE GENOMIC DNA]</scope>
    <source>
        <strain evidence="2 3">DSM 17690</strain>
    </source>
</reference>
<comment type="caution">
    <text evidence="2">The sequence shown here is derived from an EMBL/GenBank/DDBJ whole genome shotgun (WGS) entry which is preliminary data.</text>
</comment>
<proteinExistence type="predicted"/>